<evidence type="ECO:0000313" key="2">
    <source>
        <dbReference type="Proteomes" id="UP001150581"/>
    </source>
</evidence>
<accession>A0ACC1I0D8</accession>
<evidence type="ECO:0000313" key="1">
    <source>
        <dbReference type="EMBL" id="KAJ1884235.1"/>
    </source>
</evidence>
<name>A0ACC1I0D8_9FUNG</name>
<reference evidence="1" key="1">
    <citation type="submission" date="2022-07" db="EMBL/GenBank/DDBJ databases">
        <title>Phylogenomic reconstructions and comparative analyses of Kickxellomycotina fungi.</title>
        <authorList>
            <person name="Reynolds N.K."/>
            <person name="Stajich J.E."/>
            <person name="Barry K."/>
            <person name="Grigoriev I.V."/>
            <person name="Crous P."/>
            <person name="Smith M.E."/>
        </authorList>
    </citation>
    <scope>NUCLEOTIDE SEQUENCE</scope>
    <source>
        <strain evidence="1">Benny 63K</strain>
    </source>
</reference>
<proteinExistence type="predicted"/>
<keyword evidence="2" id="KW-1185">Reference proteome</keyword>
<gene>
    <name evidence="1" type="ORF">LPJ66_010706</name>
</gene>
<organism evidence="1 2">
    <name type="scientific">Kickxella alabastrina</name>
    <dbReference type="NCBI Taxonomy" id="61397"/>
    <lineage>
        <taxon>Eukaryota</taxon>
        <taxon>Fungi</taxon>
        <taxon>Fungi incertae sedis</taxon>
        <taxon>Zoopagomycota</taxon>
        <taxon>Kickxellomycotina</taxon>
        <taxon>Kickxellomycetes</taxon>
        <taxon>Kickxellales</taxon>
        <taxon>Kickxellaceae</taxon>
        <taxon>Kickxella</taxon>
    </lineage>
</organism>
<comment type="caution">
    <text evidence="1">The sequence shown here is derived from an EMBL/GenBank/DDBJ whole genome shotgun (WGS) entry which is preliminary data.</text>
</comment>
<feature type="non-terminal residue" evidence="1">
    <location>
        <position position="192"/>
    </location>
</feature>
<sequence>MYKVSNPDVKYTVAAMVGENADGVMVVGTYIILKKLGRGAYGTVYLVKHADTGKQYAMKEYFKASLRKRRQSDIMKSARGGGPMRPGRGGLFAARQTMQKQQSEEASDPFSLIKTELAISKKLKHQNLVQLYEVLNDSEQDVLYLIIDLCENGPIQILDAEQNATSTYSAEVAHKHFTQALLGLEYLHEHGI</sequence>
<dbReference type="EMBL" id="JANBPG010002912">
    <property type="protein sequence ID" value="KAJ1884235.1"/>
    <property type="molecule type" value="Genomic_DNA"/>
</dbReference>
<protein>
    <submittedName>
        <fullName evidence="1">Uncharacterized protein</fullName>
    </submittedName>
</protein>
<dbReference type="Proteomes" id="UP001150581">
    <property type="component" value="Unassembled WGS sequence"/>
</dbReference>